<evidence type="ECO:0000256" key="2">
    <source>
        <dbReference type="SAM" id="Phobius"/>
    </source>
</evidence>
<dbReference type="RefSeq" id="WP_227568925.1">
    <property type="nucleotide sequence ID" value="NZ_CP101988.1"/>
</dbReference>
<protein>
    <submittedName>
        <fullName evidence="3">DUF1345 domain-containing protein</fullName>
    </submittedName>
</protein>
<keyword evidence="2" id="KW-0472">Membrane</keyword>
<dbReference type="EMBL" id="CP101988">
    <property type="protein sequence ID" value="UUI76643.1"/>
    <property type="molecule type" value="Genomic_DNA"/>
</dbReference>
<keyword evidence="4" id="KW-1185">Reference proteome</keyword>
<feature type="transmembrane region" description="Helical" evidence="2">
    <location>
        <begin position="254"/>
        <end position="275"/>
    </location>
</feature>
<evidence type="ECO:0000256" key="1">
    <source>
        <dbReference type="SAM" id="MobiDB-lite"/>
    </source>
</evidence>
<dbReference type="Proteomes" id="UP001316189">
    <property type="component" value="Chromosome"/>
</dbReference>
<reference evidence="3 4" key="1">
    <citation type="submission" date="2022-07" db="EMBL/GenBank/DDBJ databases">
        <title>Novel species in genus cellulomonas.</title>
        <authorList>
            <person name="Ye L."/>
        </authorList>
    </citation>
    <scope>NUCLEOTIDE SEQUENCE [LARGE SCALE GENOMIC DNA]</scope>
    <source>
        <strain evidence="4">zg-Y338</strain>
    </source>
</reference>
<name>A0ABY5L7S5_9CELL</name>
<evidence type="ECO:0000313" key="3">
    <source>
        <dbReference type="EMBL" id="UUI76643.1"/>
    </source>
</evidence>
<keyword evidence="2" id="KW-0812">Transmembrane</keyword>
<feature type="transmembrane region" description="Helical" evidence="2">
    <location>
        <begin position="132"/>
        <end position="155"/>
    </location>
</feature>
<keyword evidence="2" id="KW-1133">Transmembrane helix</keyword>
<feature type="transmembrane region" description="Helical" evidence="2">
    <location>
        <begin position="74"/>
        <end position="90"/>
    </location>
</feature>
<feature type="transmembrane region" description="Helical" evidence="2">
    <location>
        <begin position="167"/>
        <end position="187"/>
    </location>
</feature>
<accession>A0ABY5L7S5</accession>
<sequence length="279" mass="29860">MSEGHDMGATPPDLPPRQPMPGPTPEEPATTRALRDQIARLEHLASAAAAVNPVVHEDGKPVVPAWRRATRGEVRWPVLIAIGVAIALQLSLPTDVMPQPRYLLPGVEALLLVVLLVLNPRHITRTSGPLRLSGLVLIALVSLGNGVAAANLVVLLVSGPARTGGSLLWAGASVYLTNVLVFALWFWELDRGGPAARAAGTRPFPDFLFPQMATPHVADPHWEPSFVDYLYIAFTNATTWGPADTQPLTRWAKLAMLLQSLIALVTIALVVARAVNILG</sequence>
<organism evidence="3 4">
    <name type="scientific">Cellulomonas chengniuliangii</name>
    <dbReference type="NCBI Taxonomy" id="2968084"/>
    <lineage>
        <taxon>Bacteria</taxon>
        <taxon>Bacillati</taxon>
        <taxon>Actinomycetota</taxon>
        <taxon>Actinomycetes</taxon>
        <taxon>Micrococcales</taxon>
        <taxon>Cellulomonadaceae</taxon>
        <taxon>Cellulomonas</taxon>
    </lineage>
</organism>
<feature type="region of interest" description="Disordered" evidence="1">
    <location>
        <begin position="1"/>
        <end position="31"/>
    </location>
</feature>
<gene>
    <name evidence="3" type="ORF">NP064_07100</name>
</gene>
<feature type="compositionally biased region" description="Pro residues" evidence="1">
    <location>
        <begin position="12"/>
        <end position="26"/>
    </location>
</feature>
<dbReference type="SUPFAM" id="SSF81324">
    <property type="entry name" value="Voltage-gated potassium channels"/>
    <property type="match status" value="1"/>
</dbReference>
<proteinExistence type="predicted"/>
<evidence type="ECO:0000313" key="4">
    <source>
        <dbReference type="Proteomes" id="UP001316189"/>
    </source>
</evidence>
<feature type="transmembrane region" description="Helical" evidence="2">
    <location>
        <begin position="102"/>
        <end position="120"/>
    </location>
</feature>
<dbReference type="Gene3D" id="1.10.287.70">
    <property type="match status" value="1"/>
</dbReference>